<dbReference type="PANTHER" id="PTHR30093:SF2">
    <property type="entry name" value="TYPE II SECRETION SYSTEM PROTEIN H"/>
    <property type="match status" value="1"/>
</dbReference>
<evidence type="ECO:0000313" key="3">
    <source>
        <dbReference type="Proteomes" id="UP000004358"/>
    </source>
</evidence>
<protein>
    <recommendedName>
        <fullName evidence="1">DUF1559 domain-containing protein</fullName>
    </recommendedName>
</protein>
<organism evidence="2 3">
    <name type="scientific">Blastopirellula marina DSM 3645</name>
    <dbReference type="NCBI Taxonomy" id="314230"/>
    <lineage>
        <taxon>Bacteria</taxon>
        <taxon>Pseudomonadati</taxon>
        <taxon>Planctomycetota</taxon>
        <taxon>Planctomycetia</taxon>
        <taxon>Pirellulales</taxon>
        <taxon>Pirellulaceae</taxon>
        <taxon>Blastopirellula</taxon>
    </lineage>
</organism>
<dbReference type="PANTHER" id="PTHR30093">
    <property type="entry name" value="GENERAL SECRETION PATHWAY PROTEIN G"/>
    <property type="match status" value="1"/>
</dbReference>
<name>A4A106_9BACT</name>
<dbReference type="Proteomes" id="UP000004358">
    <property type="component" value="Unassembled WGS sequence"/>
</dbReference>
<gene>
    <name evidence="2" type="ORF">DSM3645_08236</name>
</gene>
<dbReference type="eggNOG" id="COG2165">
    <property type="taxonomic scope" value="Bacteria"/>
</dbReference>
<dbReference type="HOGENOM" id="CLU_041661_0_1_0"/>
<reference evidence="2 3" key="1">
    <citation type="submission" date="2006-02" db="EMBL/GenBank/DDBJ databases">
        <authorList>
            <person name="Amann R."/>
            <person name="Ferriera S."/>
            <person name="Johnson J."/>
            <person name="Kravitz S."/>
            <person name="Halpern A."/>
            <person name="Remington K."/>
            <person name="Beeson K."/>
            <person name="Tran B."/>
            <person name="Rogers Y.-H."/>
            <person name="Friedman R."/>
            <person name="Venter J.C."/>
        </authorList>
    </citation>
    <scope>NUCLEOTIDE SEQUENCE [LARGE SCALE GENOMIC DNA]</scope>
    <source>
        <strain evidence="2 3">DSM 3645</strain>
    </source>
</reference>
<dbReference type="STRING" id="314230.DSM3645_08236"/>
<evidence type="ECO:0000259" key="1">
    <source>
        <dbReference type="Pfam" id="PF07596"/>
    </source>
</evidence>
<proteinExistence type="predicted"/>
<evidence type="ECO:0000313" key="2">
    <source>
        <dbReference type="EMBL" id="EAQ77573.1"/>
    </source>
</evidence>
<dbReference type="EMBL" id="AANZ01000031">
    <property type="protein sequence ID" value="EAQ77573.1"/>
    <property type="molecule type" value="Genomic_DNA"/>
</dbReference>
<dbReference type="AlphaFoldDB" id="A4A106"/>
<dbReference type="InterPro" id="IPR011453">
    <property type="entry name" value="DUF1559"/>
</dbReference>
<dbReference type="Pfam" id="PF07596">
    <property type="entry name" value="SBP_bac_10"/>
    <property type="match status" value="1"/>
</dbReference>
<comment type="caution">
    <text evidence="2">The sequence shown here is derived from an EMBL/GenBank/DDBJ whole genome shotgun (WGS) entry which is preliminary data.</text>
</comment>
<feature type="domain" description="DUF1559" evidence="1">
    <location>
        <begin position="26"/>
        <end position="176"/>
    </location>
</feature>
<accession>A4A106</accession>
<sequence length="227" mass="25205">MITCGITSLAFGLFSYVLYPAVSTPRDVSRFINVSNELKQIALALHYYHDTFGAFPPAYLADENGKPMHSWRVLILPFLEEHALYDRYDFSQPWDGPENLELLPELPECYEDPRLETDDPGLTTCQVIAAPGAVFDPEFGPVKFPDITDGTPNTILVIENLGRPVPWTKPVDMNWDDVAAGVPLYNAPRDIVVVVMVDGSVRRIQKEDLSLLKSAATRGGGEVVPSR</sequence>